<organism evidence="1 2">
    <name type="scientific">Chaenocephalus aceratus</name>
    <name type="common">Blackfin icefish</name>
    <name type="synonym">Chaenichthys aceratus</name>
    <dbReference type="NCBI Taxonomy" id="36190"/>
    <lineage>
        <taxon>Eukaryota</taxon>
        <taxon>Metazoa</taxon>
        <taxon>Chordata</taxon>
        <taxon>Craniata</taxon>
        <taxon>Vertebrata</taxon>
        <taxon>Euteleostomi</taxon>
        <taxon>Actinopterygii</taxon>
        <taxon>Neopterygii</taxon>
        <taxon>Teleostei</taxon>
        <taxon>Neoteleostei</taxon>
        <taxon>Acanthomorphata</taxon>
        <taxon>Eupercaria</taxon>
        <taxon>Perciformes</taxon>
        <taxon>Notothenioidei</taxon>
        <taxon>Channichthyidae</taxon>
        <taxon>Chaenocephalus</taxon>
    </lineage>
</organism>
<sequence length="115" mass="12180">MAAVGAPEVITQLESAAKVFNETSKVDYVLFQAATAVMEGGGAGVDPSGEEQHRVTAGLPPHLRLQRAQTRLMQTLACSILTALLSEFSSSSKTSSIGLSMEFHGSVKRLFQVIS</sequence>
<proteinExistence type="predicted"/>
<dbReference type="Proteomes" id="UP001057452">
    <property type="component" value="Chromosome 21"/>
</dbReference>
<dbReference type="EMBL" id="CM043805">
    <property type="protein sequence ID" value="KAI4805889.1"/>
    <property type="molecule type" value="Genomic_DNA"/>
</dbReference>
<evidence type="ECO:0000313" key="1">
    <source>
        <dbReference type="EMBL" id="KAI4805889.1"/>
    </source>
</evidence>
<reference evidence="1" key="1">
    <citation type="submission" date="2022-05" db="EMBL/GenBank/DDBJ databases">
        <title>Chromosome-level genome of Chaenocephalus aceratus.</title>
        <authorList>
            <person name="Park H."/>
        </authorList>
    </citation>
    <scope>NUCLEOTIDE SEQUENCE</scope>
    <source>
        <strain evidence="1">KU_202001</strain>
    </source>
</reference>
<name>A0ACB9VZH0_CHAAC</name>
<keyword evidence="2" id="KW-1185">Reference proteome</keyword>
<gene>
    <name evidence="1" type="ORF">KUCAC02_010484</name>
</gene>
<feature type="non-terminal residue" evidence="1">
    <location>
        <position position="115"/>
    </location>
</feature>
<accession>A0ACB9VZH0</accession>
<evidence type="ECO:0000313" key="2">
    <source>
        <dbReference type="Proteomes" id="UP001057452"/>
    </source>
</evidence>
<comment type="caution">
    <text evidence="1">The sequence shown here is derived from an EMBL/GenBank/DDBJ whole genome shotgun (WGS) entry which is preliminary data.</text>
</comment>
<protein>
    <submittedName>
        <fullName evidence="1">Uncharacterized protein</fullName>
    </submittedName>
</protein>